<dbReference type="Proteomes" id="UP000565724">
    <property type="component" value="Unassembled WGS sequence"/>
</dbReference>
<proteinExistence type="predicted"/>
<feature type="transmembrane region" description="Helical" evidence="2">
    <location>
        <begin position="236"/>
        <end position="257"/>
    </location>
</feature>
<feature type="transmembrane region" description="Helical" evidence="2">
    <location>
        <begin position="102"/>
        <end position="125"/>
    </location>
</feature>
<gene>
    <name evidence="4" type="ORF">HP550_00205</name>
</gene>
<reference evidence="4 5" key="1">
    <citation type="submission" date="2020-05" db="EMBL/GenBank/DDBJ databases">
        <title>Genome Sequencing of Type Strains.</title>
        <authorList>
            <person name="Lemaire J.F."/>
            <person name="Inderbitzin P."/>
            <person name="Gregorio O.A."/>
            <person name="Collins S.B."/>
            <person name="Wespe N."/>
            <person name="Knight-Connoni V."/>
        </authorList>
    </citation>
    <scope>NUCLEOTIDE SEQUENCE [LARGE SCALE GENOMIC DNA]</scope>
    <source>
        <strain evidence="4 5">ATCC 25174</strain>
    </source>
</reference>
<evidence type="ECO:0000256" key="2">
    <source>
        <dbReference type="SAM" id="Phobius"/>
    </source>
</evidence>
<feature type="transmembrane region" description="Helical" evidence="2">
    <location>
        <begin position="200"/>
        <end position="230"/>
    </location>
</feature>
<feature type="compositionally biased region" description="Pro residues" evidence="1">
    <location>
        <begin position="22"/>
        <end position="44"/>
    </location>
</feature>
<feature type="domain" description="Glycerophosphoryl diester phosphodiesterase membrane" evidence="3">
    <location>
        <begin position="242"/>
        <end position="363"/>
    </location>
</feature>
<dbReference type="PANTHER" id="PTHR33133:SF1">
    <property type="entry name" value="EXPRESSED PROTEIN-RELATED"/>
    <property type="match status" value="1"/>
</dbReference>
<dbReference type="RefSeq" id="WP_175345585.1">
    <property type="nucleotide sequence ID" value="NZ_JABMCI010000030.1"/>
</dbReference>
<evidence type="ECO:0000313" key="5">
    <source>
        <dbReference type="Proteomes" id="UP000565724"/>
    </source>
</evidence>
<dbReference type="EMBL" id="JABMCI010000030">
    <property type="protein sequence ID" value="NUU15670.1"/>
    <property type="molecule type" value="Genomic_DNA"/>
</dbReference>
<comment type="caution">
    <text evidence="4">The sequence shown here is derived from an EMBL/GenBank/DDBJ whole genome shotgun (WGS) entry which is preliminary data.</text>
</comment>
<sequence length="380" mass="39642">MTSPHDDVPQPPTWATPAGTGTPPPPEQVPQPGPPAPPPPPPSGWGPQAPGGYGSWGPAAPPPPGVAWRPQALQPGIIPLRPLGMGEIYDGAFRAVRANPRVMFGLAALVVTLAVTIQSVIQWYVKGLVAPQLTDLSTEVDPSGQMGFAEQMGSSAGLLVSTPVTAIATTILTGLLIVSVSRSVLGQVASVGEVLRSWRVWLVVGFTFLSGLAVLVVAAVLATGVVLLAVNDQTGPAVLVGLVGLVAFVVAAVWFSTRTLLVPPALMLEGKKFWPTIARAWRLTRGSFWRLFGIYLLTSILAGIIAQIIVFPATLIAQLVLRDPTATSFGSVVVIGIATVIASTLSTTFVSSVVALLYIDVRMRREGLDVELARAAEATA</sequence>
<protein>
    <recommendedName>
        <fullName evidence="3">Glycerophosphoryl diester phosphodiesterase membrane domain-containing protein</fullName>
    </recommendedName>
</protein>
<feature type="transmembrane region" description="Helical" evidence="2">
    <location>
        <begin position="156"/>
        <end position="180"/>
    </location>
</feature>
<keyword evidence="2" id="KW-0812">Transmembrane</keyword>
<accession>A0A7Y6DVY5</accession>
<evidence type="ECO:0000313" key="4">
    <source>
        <dbReference type="EMBL" id="NUU15670.1"/>
    </source>
</evidence>
<evidence type="ECO:0000256" key="1">
    <source>
        <dbReference type="SAM" id="MobiDB-lite"/>
    </source>
</evidence>
<feature type="transmembrane region" description="Helical" evidence="2">
    <location>
        <begin position="292"/>
        <end position="321"/>
    </location>
</feature>
<dbReference type="PANTHER" id="PTHR33133">
    <property type="entry name" value="OS08G0107100 PROTEIN-RELATED"/>
    <property type="match status" value="1"/>
</dbReference>
<organism evidence="4 5">
    <name type="scientific">Cellulomonas humilata</name>
    <dbReference type="NCBI Taxonomy" id="144055"/>
    <lineage>
        <taxon>Bacteria</taxon>
        <taxon>Bacillati</taxon>
        <taxon>Actinomycetota</taxon>
        <taxon>Actinomycetes</taxon>
        <taxon>Micrococcales</taxon>
        <taxon>Cellulomonadaceae</taxon>
        <taxon>Cellulomonas</taxon>
    </lineage>
</organism>
<feature type="transmembrane region" description="Helical" evidence="2">
    <location>
        <begin position="333"/>
        <end position="359"/>
    </location>
</feature>
<dbReference type="AlphaFoldDB" id="A0A7Y6DVY5"/>
<keyword evidence="5" id="KW-1185">Reference proteome</keyword>
<name>A0A7Y6DVY5_9CELL</name>
<dbReference type="InterPro" id="IPR018476">
    <property type="entry name" value="GlyceroP-diester-Pdiesterase_M"/>
</dbReference>
<dbReference type="Pfam" id="PF10110">
    <property type="entry name" value="GPDPase_memb"/>
    <property type="match status" value="1"/>
</dbReference>
<keyword evidence="2" id="KW-1133">Transmembrane helix</keyword>
<feature type="region of interest" description="Disordered" evidence="1">
    <location>
        <begin position="1"/>
        <end position="68"/>
    </location>
</feature>
<evidence type="ECO:0000259" key="3">
    <source>
        <dbReference type="Pfam" id="PF10110"/>
    </source>
</evidence>
<keyword evidence="2" id="KW-0472">Membrane</keyword>